<dbReference type="Proteomes" id="UP000504615">
    <property type="component" value="Unplaced"/>
</dbReference>
<gene>
    <name evidence="3" type="primary">LOC105422474</name>
</gene>
<dbReference type="GeneID" id="105422474"/>
<feature type="transmembrane region" description="Helical" evidence="1">
    <location>
        <begin position="6"/>
        <end position="27"/>
    </location>
</feature>
<keyword evidence="2" id="KW-1185">Reference proteome</keyword>
<proteinExistence type="predicted"/>
<dbReference type="RefSeq" id="XP_011630148.1">
    <property type="nucleotide sequence ID" value="XM_011631846.2"/>
</dbReference>
<protein>
    <submittedName>
        <fullName evidence="3">Uncharacterized protein LOC105422474 isoform X2</fullName>
    </submittedName>
</protein>
<accession>A0A6I9VWG0</accession>
<feature type="transmembrane region" description="Helical" evidence="1">
    <location>
        <begin position="62"/>
        <end position="82"/>
    </location>
</feature>
<keyword evidence="1" id="KW-0472">Membrane</keyword>
<reference evidence="3" key="1">
    <citation type="submission" date="2025-08" db="UniProtKB">
        <authorList>
            <consortium name="RefSeq"/>
        </authorList>
    </citation>
    <scope>IDENTIFICATION</scope>
</reference>
<keyword evidence="1" id="KW-1133">Transmembrane helix</keyword>
<sequence length="112" mass="12679">MDINILRYVIICNSIIVILPALLVLLAEPYLPLIFTRAVRYGKFCAKAHHPLIEKIEMPKKCLGHFYLLSGPMLIVLFYLALNKYLYNGNIPENLLSLLDILLGASRKPLGI</sequence>
<evidence type="ECO:0000313" key="3">
    <source>
        <dbReference type="RefSeq" id="XP_011630148.1"/>
    </source>
</evidence>
<dbReference type="OrthoDB" id="5788137at2759"/>
<name>A0A6I9VWG0_9HYME</name>
<keyword evidence="1" id="KW-0812">Transmembrane</keyword>
<organism evidence="2 3">
    <name type="scientific">Pogonomyrmex barbatus</name>
    <name type="common">red harvester ant</name>
    <dbReference type="NCBI Taxonomy" id="144034"/>
    <lineage>
        <taxon>Eukaryota</taxon>
        <taxon>Metazoa</taxon>
        <taxon>Ecdysozoa</taxon>
        <taxon>Arthropoda</taxon>
        <taxon>Hexapoda</taxon>
        <taxon>Insecta</taxon>
        <taxon>Pterygota</taxon>
        <taxon>Neoptera</taxon>
        <taxon>Endopterygota</taxon>
        <taxon>Hymenoptera</taxon>
        <taxon>Apocrita</taxon>
        <taxon>Aculeata</taxon>
        <taxon>Formicoidea</taxon>
        <taxon>Formicidae</taxon>
        <taxon>Myrmicinae</taxon>
        <taxon>Pogonomyrmex</taxon>
    </lineage>
</organism>
<evidence type="ECO:0000256" key="1">
    <source>
        <dbReference type="SAM" id="Phobius"/>
    </source>
</evidence>
<evidence type="ECO:0000313" key="2">
    <source>
        <dbReference type="Proteomes" id="UP000504615"/>
    </source>
</evidence>
<dbReference type="AlphaFoldDB" id="A0A6I9VWG0"/>